<organism evidence="6 7">
    <name type="scientific">Cottoperca gobio</name>
    <name type="common">Frogmouth</name>
    <name type="synonym">Aphritis gobio</name>
    <dbReference type="NCBI Taxonomy" id="56716"/>
    <lineage>
        <taxon>Eukaryota</taxon>
        <taxon>Metazoa</taxon>
        <taxon>Chordata</taxon>
        <taxon>Craniata</taxon>
        <taxon>Vertebrata</taxon>
        <taxon>Euteleostomi</taxon>
        <taxon>Actinopterygii</taxon>
        <taxon>Neopterygii</taxon>
        <taxon>Teleostei</taxon>
        <taxon>Neoteleostei</taxon>
        <taxon>Acanthomorphata</taxon>
        <taxon>Eupercaria</taxon>
        <taxon>Perciformes</taxon>
        <taxon>Notothenioidei</taxon>
        <taxon>Bovichtidae</taxon>
        <taxon>Cottoperca</taxon>
    </lineage>
</organism>
<dbReference type="SUPFAM" id="SSF52029">
    <property type="entry name" value="GroEL apical domain-like"/>
    <property type="match status" value="1"/>
</dbReference>
<dbReference type="FunCoup" id="A0A6J2PUQ0">
    <property type="interactions" value="5"/>
</dbReference>
<dbReference type="InterPro" id="IPR042619">
    <property type="entry name" value="BBS10"/>
</dbReference>
<dbReference type="PANTHER" id="PTHR14667">
    <property type="entry name" value="BARDET-BIEDL SYNDROME 10 PROTEIN"/>
    <property type="match status" value="1"/>
</dbReference>
<dbReference type="GO" id="GO:0005524">
    <property type="term" value="F:ATP binding"/>
    <property type="evidence" value="ECO:0007669"/>
    <property type="project" value="UniProtKB-KW"/>
</dbReference>
<keyword evidence="6" id="KW-1185">Reference proteome</keyword>
<dbReference type="InterPro" id="IPR027409">
    <property type="entry name" value="GroEL-like_apical_dom_sf"/>
</dbReference>
<dbReference type="InParanoid" id="A0A6J2PUQ0"/>
<dbReference type="InterPro" id="IPR002423">
    <property type="entry name" value="Cpn60/GroEL/TCP-1"/>
</dbReference>
<dbReference type="PRINTS" id="PR00304">
    <property type="entry name" value="TCOMPLEXTCP1"/>
</dbReference>
<reference evidence="7" key="1">
    <citation type="submission" date="2025-08" db="UniProtKB">
        <authorList>
            <consortium name="RefSeq"/>
        </authorList>
    </citation>
    <scope>IDENTIFICATION</scope>
</reference>
<keyword evidence="2 5" id="KW-0547">Nucleotide-binding</keyword>
<dbReference type="RefSeq" id="XP_029289094.1">
    <property type="nucleotide sequence ID" value="XM_029433234.1"/>
</dbReference>
<dbReference type="AlphaFoldDB" id="A0A6J2PUQ0"/>
<dbReference type="Pfam" id="PF00118">
    <property type="entry name" value="Cpn60_TCP1"/>
    <property type="match status" value="1"/>
</dbReference>
<dbReference type="InterPro" id="IPR017998">
    <property type="entry name" value="Chaperone_TCP-1"/>
</dbReference>
<keyword evidence="4 5" id="KW-0143">Chaperone</keyword>
<dbReference type="Proteomes" id="UP000504630">
    <property type="component" value="Chromosome 6"/>
</dbReference>
<accession>A0A6J2PUQ0</accession>
<evidence type="ECO:0000313" key="7">
    <source>
        <dbReference type="RefSeq" id="XP_029289094.1"/>
    </source>
</evidence>
<evidence type="ECO:0000256" key="2">
    <source>
        <dbReference type="ARBA" id="ARBA00022741"/>
    </source>
</evidence>
<dbReference type="KEGG" id="cgob:115009311"/>
<dbReference type="OrthoDB" id="9393833at2759"/>
<gene>
    <name evidence="7" type="primary">bbs10</name>
</gene>
<evidence type="ECO:0000313" key="6">
    <source>
        <dbReference type="Proteomes" id="UP000504630"/>
    </source>
</evidence>
<dbReference type="GeneID" id="115009311"/>
<dbReference type="GO" id="GO:0140662">
    <property type="term" value="F:ATP-dependent protein folding chaperone"/>
    <property type="evidence" value="ECO:0007669"/>
    <property type="project" value="InterPro"/>
</dbReference>
<dbReference type="SUPFAM" id="SSF48592">
    <property type="entry name" value="GroEL equatorial domain-like"/>
    <property type="match status" value="1"/>
</dbReference>
<comment type="similarity">
    <text evidence="1 5">Belongs to the TCP-1 chaperonin family.</text>
</comment>
<name>A0A6J2PUQ0_COTGO</name>
<dbReference type="CTD" id="79738"/>
<sequence length="662" mass="72940">MLPVEHLPLDHVLQTVSVLESVVLRSFGPEGGQVLFTRDTGQAMLSRSGTRILTALRLEHPLARMVVECVLKHSTVTGDGSKTFIILLSSLLQIIHTMTCKELNVSHNYNSREAAKASTARHFAEKMLAFALEELDDLIASGVIPYGYHLSWEDFTAKTHLPAHPNNHFVQKLLASFFHSRLGRTHCDFISDLTCELLTCWKFKAQPPSSSLQFLNDNLAALHTPVSGFPISCSRLIDGQVIHRDFATPCPRTEHQPVKAVVFTEYLQPKLLSAGQVLELGCGEQGWRDNSRKKRSIVQFSAWSEKSLECVIANLQSLGVSVLLSAVKQSAAVLALAAQAEMCVVECVSEDELSLFAQLSGATPVSDCWVIELEHVATLTFCRPILLGAHRYVHVGFHDSEDRVTVKPCSLVICGSGEGQTDQYTCAFRDAIRMLLSTWEPMGMTATPASKRTLQSNNSTSLHMDNQITNAPPSQQCVLESGCVIPAGGTFEFLLNHALLQHGSSRSVSDYTIMSAPAVSQLLAKALLSVPRQIYSHSPLGFLQAQTRLLTFIKNHSHRFNQVYKQEHNTIIIQGRGGRECPLEEAKLTKHCCGEADASSNFFMSDSGLESVSCKYQLLLAVLQCLSCVLHVDTVLHTHTALPQSRRLANLSWEGTEDETED</sequence>
<dbReference type="InterPro" id="IPR027413">
    <property type="entry name" value="GROEL-like_equatorial_sf"/>
</dbReference>
<evidence type="ECO:0000256" key="3">
    <source>
        <dbReference type="ARBA" id="ARBA00022840"/>
    </source>
</evidence>
<keyword evidence="3 5" id="KW-0067">ATP-binding</keyword>
<protein>
    <submittedName>
        <fullName evidence="7">LOW QUALITY PROTEIN: BBSome complex assembly protein BBS10</fullName>
    </submittedName>
</protein>
<dbReference type="GO" id="GO:0051131">
    <property type="term" value="P:chaperone-mediated protein complex assembly"/>
    <property type="evidence" value="ECO:0007669"/>
    <property type="project" value="InterPro"/>
</dbReference>
<proteinExistence type="inferred from homology"/>
<dbReference type="Gene3D" id="3.50.7.10">
    <property type="entry name" value="GroEL"/>
    <property type="match status" value="1"/>
</dbReference>
<evidence type="ECO:0000256" key="5">
    <source>
        <dbReference type="RuleBase" id="RU004187"/>
    </source>
</evidence>
<evidence type="ECO:0000256" key="4">
    <source>
        <dbReference type="ARBA" id="ARBA00023186"/>
    </source>
</evidence>
<evidence type="ECO:0000256" key="1">
    <source>
        <dbReference type="ARBA" id="ARBA00008020"/>
    </source>
</evidence>
<dbReference type="PANTHER" id="PTHR14667:SF2">
    <property type="entry name" value="BARDET-BIEDL SYNDROME 10 PROTEIN"/>
    <property type="match status" value="1"/>
</dbReference>
<dbReference type="Gene3D" id="1.10.560.10">
    <property type="entry name" value="GroEL-like equatorial domain"/>
    <property type="match status" value="1"/>
</dbReference>